<reference evidence="1 2" key="1">
    <citation type="submission" date="2014-02" db="EMBL/GenBank/DDBJ databases">
        <title>Draft genome sequence of Lysinibacillus odysseyi NBRC 100172.</title>
        <authorList>
            <person name="Zhang F."/>
            <person name="Wang G."/>
            <person name="Zhang L."/>
        </authorList>
    </citation>
    <scope>NUCLEOTIDE SEQUENCE [LARGE SCALE GENOMIC DNA]</scope>
    <source>
        <strain evidence="1 2">NBRC 100172</strain>
    </source>
</reference>
<gene>
    <name evidence="1" type="ORF">CD32_07805</name>
</gene>
<dbReference type="RefSeq" id="WP_036153154.1">
    <property type="nucleotide sequence ID" value="NZ_AVCX01000008.1"/>
</dbReference>
<evidence type="ECO:0000313" key="1">
    <source>
        <dbReference type="EMBL" id="KGR85747.1"/>
    </source>
</evidence>
<dbReference type="Proteomes" id="UP000030437">
    <property type="component" value="Unassembled WGS sequence"/>
</dbReference>
<comment type="caution">
    <text evidence="1">The sequence shown here is derived from an EMBL/GenBank/DDBJ whole genome shotgun (WGS) entry which is preliminary data.</text>
</comment>
<name>A0A0A3JFE3_9BACI</name>
<proteinExistence type="predicted"/>
<dbReference type="AlphaFoldDB" id="A0A0A3JFE3"/>
<dbReference type="STRING" id="1220589.CD32_07805"/>
<sequence>MRVNCFKCAYFKVTWDPANPRGCQAYGFKTKQLPSIVVKQSSGMDCMKFVSKEGQL</sequence>
<evidence type="ECO:0000313" key="2">
    <source>
        <dbReference type="Proteomes" id="UP000030437"/>
    </source>
</evidence>
<dbReference type="eggNOG" id="ENOG5033AUC">
    <property type="taxonomic scope" value="Bacteria"/>
</dbReference>
<dbReference type="EMBL" id="JPVP01000053">
    <property type="protein sequence ID" value="KGR85747.1"/>
    <property type="molecule type" value="Genomic_DNA"/>
</dbReference>
<keyword evidence="2" id="KW-1185">Reference proteome</keyword>
<accession>A0A0A3JFE3</accession>
<dbReference type="OrthoDB" id="9807346at2"/>
<protein>
    <submittedName>
        <fullName evidence="1">Uracil-DNA glycosylase</fullName>
    </submittedName>
</protein>
<organism evidence="1 2">
    <name type="scientific">Lysinibacillus odysseyi 34hs-1 = NBRC 100172</name>
    <dbReference type="NCBI Taxonomy" id="1220589"/>
    <lineage>
        <taxon>Bacteria</taxon>
        <taxon>Bacillati</taxon>
        <taxon>Bacillota</taxon>
        <taxon>Bacilli</taxon>
        <taxon>Bacillales</taxon>
        <taxon>Bacillaceae</taxon>
        <taxon>Lysinibacillus</taxon>
    </lineage>
</organism>